<evidence type="ECO:0000256" key="1">
    <source>
        <dbReference type="ARBA" id="ARBA00006787"/>
    </source>
</evidence>
<feature type="binding site" evidence="5">
    <location>
        <position position="238"/>
    </location>
    <ligand>
        <name>Fe cation</name>
        <dbReference type="ChEBI" id="CHEBI:24875"/>
        <note>catalytic</note>
    </ligand>
</feature>
<dbReference type="Pfam" id="PF03055">
    <property type="entry name" value="RPE65"/>
    <property type="match status" value="1"/>
</dbReference>
<evidence type="ECO:0000256" key="2">
    <source>
        <dbReference type="ARBA" id="ARBA00022723"/>
    </source>
</evidence>
<gene>
    <name evidence="6" type="ORF">S7S_04700</name>
</gene>
<protein>
    <submittedName>
        <fullName evidence="6">9-cis-epoxycarotenoid dioxygenase</fullName>
    </submittedName>
</protein>
<evidence type="ECO:0000313" key="6">
    <source>
        <dbReference type="EMBL" id="AJD47362.1"/>
    </source>
</evidence>
<evidence type="ECO:0000256" key="3">
    <source>
        <dbReference type="ARBA" id="ARBA00023002"/>
    </source>
</evidence>
<dbReference type="EMBL" id="CP004387">
    <property type="protein sequence ID" value="AJD47362.1"/>
    <property type="molecule type" value="Genomic_DNA"/>
</dbReference>
<keyword evidence="6" id="KW-0223">Dioxygenase</keyword>
<feature type="binding site" evidence="5">
    <location>
        <position position="306"/>
    </location>
    <ligand>
        <name>Fe cation</name>
        <dbReference type="ChEBI" id="CHEBI:24875"/>
        <note>catalytic</note>
    </ligand>
</feature>
<dbReference type="HOGENOM" id="CLU_016472_6_3_6"/>
<dbReference type="OrthoDB" id="6636843at2"/>
<dbReference type="Proteomes" id="UP000006764">
    <property type="component" value="Chromosome"/>
</dbReference>
<dbReference type="RefSeq" id="WP_008739481.1">
    <property type="nucleotide sequence ID" value="NZ_CP004387.1"/>
</dbReference>
<organism evidence="6 7">
    <name type="scientific">Isoalcanivorax pacificus W11-5</name>
    <dbReference type="NCBI Taxonomy" id="391936"/>
    <lineage>
        <taxon>Bacteria</taxon>
        <taxon>Pseudomonadati</taxon>
        <taxon>Pseudomonadota</taxon>
        <taxon>Gammaproteobacteria</taxon>
        <taxon>Oceanospirillales</taxon>
        <taxon>Alcanivoracaceae</taxon>
        <taxon>Isoalcanivorax</taxon>
    </lineage>
</organism>
<keyword evidence="2 5" id="KW-0479">Metal-binding</keyword>
<dbReference type="GO" id="GO:0046872">
    <property type="term" value="F:metal ion binding"/>
    <property type="evidence" value="ECO:0007669"/>
    <property type="project" value="UniProtKB-KW"/>
</dbReference>
<dbReference type="PANTHER" id="PTHR10543">
    <property type="entry name" value="BETA-CAROTENE DIOXYGENASE"/>
    <property type="match status" value="1"/>
</dbReference>
<keyword evidence="7" id="KW-1185">Reference proteome</keyword>
<dbReference type="GO" id="GO:0010436">
    <property type="term" value="F:carotenoid dioxygenase activity"/>
    <property type="evidence" value="ECO:0007669"/>
    <property type="project" value="TreeGrafter"/>
</dbReference>
<dbReference type="InterPro" id="IPR004294">
    <property type="entry name" value="Carotenoid_Oase"/>
</dbReference>
<dbReference type="STRING" id="391936.S7S_04700"/>
<keyword evidence="3" id="KW-0560">Oxidoreductase</keyword>
<dbReference type="AlphaFoldDB" id="A0A0B4XLX7"/>
<comment type="cofactor">
    <cofactor evidence="5">
        <name>Fe(2+)</name>
        <dbReference type="ChEBI" id="CHEBI:29033"/>
    </cofactor>
    <text evidence="5">Binds 1 Fe(2+) ion per subunit.</text>
</comment>
<accession>A0A0B4XLX7</accession>
<proteinExistence type="inferred from homology"/>
<sequence>MARSVVTEAVALEGRAPQGWSEPRLAHVGGFTALEEELDYRIGTAEIRGRVPASVRGTFFRIGPGRNSLGGQKFGHWFDGDGMLHALTFTDEGAWYRNRYVRTPKYVRETAAQQVRCRSFGHNAPGGWLKNIGRPPANCANTSMVWHGDRLLALWEGGRPWEVDPVSLATVGECDYGGRLRPWEPFSAHGSVHPNGCYYNHGVSMGLTGPRINLYEVSPAGRLQRKSHFRIDRLAFVHDAGMSARYKVFLVHPLGLGNPLPFMLGLKAFDECVEFRPEWGMKAYVVSLETLAVERVFELPPFAVFHLGNCRERGDELVLELVRFEDYAVAEALRNVFTCDASQGGQPWQLRLNLRTGQVAGQPLPMAASCEFPQWDLRYSAGESRYLYSAAIADNGTPGFFNAIQRLDTETGAVTLHDLGPGRFTSEAVFVAEGQAEGDGYLCAVVYDARNHRSEVLLLDARSAALEEVAAVPLRHHVPFGFHCGYTSRAFLPA</sequence>
<keyword evidence="4 5" id="KW-0408">Iron</keyword>
<feature type="binding site" evidence="5">
    <location>
        <position position="483"/>
    </location>
    <ligand>
        <name>Fe cation</name>
        <dbReference type="ChEBI" id="CHEBI:24875"/>
        <note>catalytic</note>
    </ligand>
</feature>
<reference evidence="6 7" key="1">
    <citation type="journal article" date="2012" name="J. Bacteriol.">
        <title>Genome sequence of an alkane-degrading bacterium, Alcanivorax pacificus type strain W11-5, isolated from deep sea sediment.</title>
        <authorList>
            <person name="Lai Q."/>
            <person name="Shao Z."/>
        </authorList>
    </citation>
    <scope>NUCLEOTIDE SEQUENCE [LARGE SCALE GENOMIC DNA]</scope>
    <source>
        <strain evidence="6 7">W11-5</strain>
    </source>
</reference>
<evidence type="ECO:0000313" key="7">
    <source>
        <dbReference type="Proteomes" id="UP000006764"/>
    </source>
</evidence>
<dbReference type="KEGG" id="apac:S7S_04700"/>
<evidence type="ECO:0000256" key="5">
    <source>
        <dbReference type="PIRSR" id="PIRSR604294-1"/>
    </source>
</evidence>
<feature type="binding site" evidence="5">
    <location>
        <position position="189"/>
    </location>
    <ligand>
        <name>Fe cation</name>
        <dbReference type="ChEBI" id="CHEBI:24875"/>
        <note>catalytic</note>
    </ligand>
</feature>
<dbReference type="GO" id="GO:0016121">
    <property type="term" value="P:carotene catabolic process"/>
    <property type="evidence" value="ECO:0007669"/>
    <property type="project" value="TreeGrafter"/>
</dbReference>
<evidence type="ECO:0000256" key="4">
    <source>
        <dbReference type="ARBA" id="ARBA00023004"/>
    </source>
</evidence>
<name>A0A0B4XLX7_9GAMM</name>
<comment type="similarity">
    <text evidence="1">Belongs to the carotenoid oxygenase family.</text>
</comment>
<dbReference type="PANTHER" id="PTHR10543:SF89">
    <property type="entry name" value="CAROTENOID 9,10(9',10')-CLEAVAGE DIOXYGENASE 1"/>
    <property type="match status" value="1"/>
</dbReference>